<proteinExistence type="predicted"/>
<dbReference type="Proteomes" id="UP000244722">
    <property type="component" value="Unassembled WGS sequence"/>
</dbReference>
<keyword evidence="3" id="KW-1185">Reference proteome</keyword>
<evidence type="ECO:0000313" key="2">
    <source>
        <dbReference type="EMBL" id="PUU72551.1"/>
    </source>
</evidence>
<dbReference type="OrthoDB" id="3248909at2759"/>
<evidence type="ECO:0000256" key="1">
    <source>
        <dbReference type="SAM" id="Phobius"/>
    </source>
</evidence>
<dbReference type="Pfam" id="PF11915">
    <property type="entry name" value="DUF3433"/>
    <property type="match status" value="1"/>
</dbReference>
<accession>A0A2T6ZAM7</accession>
<keyword evidence="1" id="KW-0472">Membrane</keyword>
<keyword evidence="1" id="KW-1133">Transmembrane helix</keyword>
<feature type="transmembrane region" description="Helical" evidence="1">
    <location>
        <begin position="207"/>
        <end position="232"/>
    </location>
</feature>
<name>A0A2T6ZAM7_TUBBO</name>
<dbReference type="AlphaFoldDB" id="A0A2T6ZAM7"/>
<dbReference type="PANTHER" id="PTHR37544:SF3">
    <property type="entry name" value="SPRAY"/>
    <property type="match status" value="1"/>
</dbReference>
<comment type="caution">
    <text evidence="2">The sequence shown here is derived from an EMBL/GenBank/DDBJ whole genome shotgun (WGS) entry which is preliminary data.</text>
</comment>
<dbReference type="PANTHER" id="PTHR37544">
    <property type="entry name" value="SPRAY-RELATED"/>
    <property type="match status" value="1"/>
</dbReference>
<keyword evidence="1" id="KW-0812">Transmembrane</keyword>
<organism evidence="2 3">
    <name type="scientific">Tuber borchii</name>
    <name type="common">White truffle</name>
    <dbReference type="NCBI Taxonomy" id="42251"/>
    <lineage>
        <taxon>Eukaryota</taxon>
        <taxon>Fungi</taxon>
        <taxon>Dikarya</taxon>
        <taxon>Ascomycota</taxon>
        <taxon>Pezizomycotina</taxon>
        <taxon>Pezizomycetes</taxon>
        <taxon>Pezizales</taxon>
        <taxon>Tuberaceae</taxon>
        <taxon>Tuber</taxon>
    </lineage>
</organism>
<sequence length="282" mass="31362">MLVVALGVGWAAVDPDVKRLEPYFQLSKPEGATASNWIFLHYPFEFISSHWNVFWAGLALYLIFWGTRPLNSSPPTTQNVTRDIETSFKPLKKLIPFDDRQASMSATATAAGVNSKHFPSEGPDSMSGFQDWGLDSPTGQITYAIRLMKGTEREAEFDDFRDPIIIRNGLDRMHRLLFSNGLKTLLVDDFDGEEVVGNRFVSSIGIVVLPLIAHIRAGCLGLVVCLGGVFLVSHNRQNNLAGDRDTLRTNMALAAHSETLRKTMSARLLKVKRKDRTTKPEG</sequence>
<evidence type="ECO:0000313" key="3">
    <source>
        <dbReference type="Proteomes" id="UP000244722"/>
    </source>
</evidence>
<dbReference type="EMBL" id="NESQ01000508">
    <property type="protein sequence ID" value="PUU72551.1"/>
    <property type="molecule type" value="Genomic_DNA"/>
</dbReference>
<gene>
    <name evidence="2" type="ORF">B9Z19DRAFT_1137287</name>
</gene>
<protein>
    <submittedName>
        <fullName evidence="2">Uncharacterized protein</fullName>
    </submittedName>
</protein>
<dbReference type="InterPro" id="IPR021840">
    <property type="entry name" value="DUF3433"/>
</dbReference>
<reference evidence="2 3" key="1">
    <citation type="submission" date="2017-04" db="EMBL/GenBank/DDBJ databases">
        <title>Draft genome sequence of Tuber borchii Vittad., a whitish edible truffle.</title>
        <authorList>
            <consortium name="DOE Joint Genome Institute"/>
            <person name="Murat C."/>
            <person name="Kuo A."/>
            <person name="Barry K.W."/>
            <person name="Clum A."/>
            <person name="Dockter R.B."/>
            <person name="Fauchery L."/>
            <person name="Iotti M."/>
            <person name="Kohler A."/>
            <person name="Labutti K."/>
            <person name="Lindquist E.A."/>
            <person name="Lipzen A."/>
            <person name="Ohm R.A."/>
            <person name="Wang M."/>
            <person name="Grigoriev I.V."/>
            <person name="Zambonelli A."/>
            <person name="Martin F.M."/>
        </authorList>
    </citation>
    <scope>NUCLEOTIDE SEQUENCE [LARGE SCALE GENOMIC DNA]</scope>
    <source>
        <strain evidence="2 3">Tbo3840</strain>
    </source>
</reference>